<dbReference type="OrthoDB" id="797316at2"/>
<dbReference type="EMBL" id="FOCL01000005">
    <property type="protein sequence ID" value="SEO14520.1"/>
    <property type="molecule type" value="Genomic_DNA"/>
</dbReference>
<keyword evidence="2" id="KW-1185">Reference proteome</keyword>
<sequence length="90" mass="10508">MNTHSYLTREAKAFVKRRNGPDEVIRVVPDLLYKKAVQCYRLYTAFEENPDDLGCILFDGQGFWIYDGNLLSVAEQEQLADFIINYVERL</sequence>
<evidence type="ECO:0000313" key="1">
    <source>
        <dbReference type="EMBL" id="SEO14520.1"/>
    </source>
</evidence>
<evidence type="ECO:0000313" key="2">
    <source>
        <dbReference type="Proteomes" id="UP000198942"/>
    </source>
</evidence>
<proteinExistence type="predicted"/>
<dbReference type="AlphaFoldDB" id="A0A1H8MB63"/>
<dbReference type="Proteomes" id="UP000198942">
    <property type="component" value="Unassembled WGS sequence"/>
</dbReference>
<protein>
    <submittedName>
        <fullName evidence="1">Uncharacterized protein</fullName>
    </submittedName>
</protein>
<reference evidence="2" key="1">
    <citation type="submission" date="2016-10" db="EMBL/GenBank/DDBJ databases">
        <authorList>
            <person name="Varghese N."/>
            <person name="Submissions S."/>
        </authorList>
    </citation>
    <scope>NUCLEOTIDE SEQUENCE [LARGE SCALE GENOMIC DNA]</scope>
    <source>
        <strain evidence="2">Gh-48</strain>
    </source>
</reference>
<name>A0A1H8MB63_9SPHI</name>
<organism evidence="1 2">
    <name type="scientific">Mucilaginibacter gossypiicola</name>
    <dbReference type="NCBI Taxonomy" id="551995"/>
    <lineage>
        <taxon>Bacteria</taxon>
        <taxon>Pseudomonadati</taxon>
        <taxon>Bacteroidota</taxon>
        <taxon>Sphingobacteriia</taxon>
        <taxon>Sphingobacteriales</taxon>
        <taxon>Sphingobacteriaceae</taxon>
        <taxon>Mucilaginibacter</taxon>
    </lineage>
</organism>
<accession>A0A1H8MB63</accession>
<dbReference type="STRING" id="551995.SAMN05192574_105474"/>
<gene>
    <name evidence="1" type="ORF">SAMN05192574_105474</name>
</gene>
<dbReference type="RefSeq" id="WP_091212527.1">
    <property type="nucleotide sequence ID" value="NZ_FOCL01000005.1"/>
</dbReference>